<dbReference type="EMBL" id="QMFB01000001">
    <property type="protein sequence ID" value="RAV23465.1"/>
    <property type="molecule type" value="Genomic_DNA"/>
</dbReference>
<comment type="caution">
    <text evidence="1">The sequence shown here is derived from an EMBL/GenBank/DDBJ whole genome shotgun (WGS) entry which is preliminary data.</text>
</comment>
<sequence>MSLSINTPDDNLASEFFKRIVQMIHDFDEKLEQTHQVGMRLVSFGQAVTFHVTHVGYSDPSLIVFSGKLEDGSQVNLVQHVSQISFLLMAVERKDPLLPKNPIGFLPPR</sequence>
<evidence type="ECO:0000313" key="1">
    <source>
        <dbReference type="EMBL" id="RAV23465.1"/>
    </source>
</evidence>
<dbReference type="AlphaFoldDB" id="A0A329MU13"/>
<proteinExistence type="predicted"/>
<protein>
    <submittedName>
        <fullName evidence="1">Uncharacterized protein</fullName>
    </submittedName>
</protein>
<gene>
    <name evidence="1" type="ORF">DQG23_03035</name>
</gene>
<accession>A0A329MU13</accession>
<dbReference type="InterPro" id="IPR046171">
    <property type="entry name" value="DUF6173"/>
</dbReference>
<dbReference type="Proteomes" id="UP000250369">
    <property type="component" value="Unassembled WGS sequence"/>
</dbReference>
<name>A0A329MU13_9BACL</name>
<dbReference type="Pfam" id="PF19670">
    <property type="entry name" value="DUF6173"/>
    <property type="match status" value="1"/>
</dbReference>
<organism evidence="1 2">
    <name type="scientific">Paenibacillus contaminans</name>
    <dbReference type="NCBI Taxonomy" id="450362"/>
    <lineage>
        <taxon>Bacteria</taxon>
        <taxon>Bacillati</taxon>
        <taxon>Bacillota</taxon>
        <taxon>Bacilli</taxon>
        <taxon>Bacillales</taxon>
        <taxon>Paenibacillaceae</taxon>
        <taxon>Paenibacillus</taxon>
    </lineage>
</organism>
<reference evidence="1 2" key="1">
    <citation type="journal article" date="2009" name="Int. J. Syst. Evol. Microbiol.">
        <title>Paenibacillus contaminans sp. nov., isolated from a contaminated laboratory plate.</title>
        <authorList>
            <person name="Chou J.H."/>
            <person name="Lee J.H."/>
            <person name="Lin M.C."/>
            <person name="Chang P.S."/>
            <person name="Arun A.B."/>
            <person name="Young C.C."/>
            <person name="Chen W.M."/>
        </authorList>
    </citation>
    <scope>NUCLEOTIDE SEQUENCE [LARGE SCALE GENOMIC DNA]</scope>
    <source>
        <strain evidence="1 2">CKOBP-6</strain>
    </source>
</reference>
<keyword evidence="2" id="KW-1185">Reference proteome</keyword>
<dbReference type="OrthoDB" id="7041918at2"/>
<evidence type="ECO:0000313" key="2">
    <source>
        <dbReference type="Proteomes" id="UP000250369"/>
    </source>
</evidence>